<evidence type="ECO:0000313" key="2">
    <source>
        <dbReference type="Proteomes" id="UP000193108"/>
    </source>
</evidence>
<dbReference type="Proteomes" id="UP000193108">
    <property type="component" value="Unassembled WGS sequence"/>
</dbReference>
<dbReference type="NCBIfam" id="NF033942">
    <property type="entry name" value="GjpA"/>
    <property type="match status" value="1"/>
</dbReference>
<evidence type="ECO:0000313" key="1">
    <source>
        <dbReference type="EMBL" id="ORW20628.1"/>
    </source>
</evidence>
<name>A0A1X1ZBE5_MYCNO</name>
<proteinExistence type="predicted"/>
<accession>A0A1X1ZBE5</accession>
<dbReference type="AlphaFoldDB" id="A0A1X1ZBE5"/>
<reference evidence="1 2" key="1">
    <citation type="submission" date="2016-01" db="EMBL/GenBank/DDBJ databases">
        <title>The new phylogeny of the genus Mycobacterium.</title>
        <authorList>
            <person name="Tarcisio F."/>
            <person name="Conor M."/>
            <person name="Antonella G."/>
            <person name="Elisabetta G."/>
            <person name="Giulia F.S."/>
            <person name="Sara T."/>
            <person name="Anna F."/>
            <person name="Clotilde B."/>
            <person name="Roberto B."/>
            <person name="Veronica D.S."/>
            <person name="Fabio R."/>
            <person name="Monica P."/>
            <person name="Olivier J."/>
            <person name="Enrico T."/>
            <person name="Nicola S."/>
        </authorList>
    </citation>
    <scope>NUCLEOTIDE SEQUENCE [LARGE SCALE GENOMIC DNA]</scope>
    <source>
        <strain evidence="1 2">DSM 44164</strain>
    </source>
</reference>
<dbReference type="EMBL" id="LQPI01000042">
    <property type="protein sequence ID" value="ORW20628.1"/>
    <property type="molecule type" value="Genomic_DNA"/>
</dbReference>
<keyword evidence="2" id="KW-1185">Reference proteome</keyword>
<evidence type="ECO:0008006" key="3">
    <source>
        <dbReference type="Google" id="ProtNLM"/>
    </source>
</evidence>
<protein>
    <recommendedName>
        <fullName evidence="3">PE-PGRS family protein</fullName>
    </recommendedName>
</protein>
<dbReference type="RefSeq" id="WP_085138732.1">
    <property type="nucleotide sequence ID" value="NZ_LQPI01000042.1"/>
</dbReference>
<sequence>MQHTIPSPWVAAGVALVGAGAIAATPVDVPLPSLPRLQAHPVELTASWSDVLAAAEANAGDIWNHFSAVPFPALEQQLANQIGYVQGLLDGSLNFNDVIQDIADHATAVFGAPASGDTPADPGALFGPFLPEGGPTDTLYQSLDTTVNSTGTGLFEIITLNHEQLSLLLGGALPNLLEPLGLDESALPLVQSLLDFSESPLSGVLVGQIGTMLSPVLQFNDDVHAISDALFGATPDWDTALQSLANMPANITDAYLNGYGSVDLLPLLDQLGISLPTIELIAGLPTDVTGLDLELGGLLSGGGSLFDAIGLGADGGPDFGSLDLSGLAVGPIASLVELGQSIAMSLGWDGVSDILSGLF</sequence>
<organism evidence="1 2">
    <name type="scientific">Mycolicibacter nonchromogenicus</name>
    <name type="common">Mycobacterium nonchromogenicum</name>
    <dbReference type="NCBI Taxonomy" id="1782"/>
    <lineage>
        <taxon>Bacteria</taxon>
        <taxon>Bacillati</taxon>
        <taxon>Actinomycetota</taxon>
        <taxon>Actinomycetes</taxon>
        <taxon>Mycobacteriales</taxon>
        <taxon>Mycobacteriaceae</taxon>
        <taxon>Mycolicibacter</taxon>
    </lineage>
</organism>
<gene>
    <name evidence="1" type="ORF">AWC18_11005</name>
</gene>
<comment type="caution">
    <text evidence="1">The sequence shown here is derived from an EMBL/GenBank/DDBJ whole genome shotgun (WGS) entry which is preliminary data.</text>
</comment>
<dbReference type="InterPro" id="IPR049934">
    <property type="entry name" value="GjpA-like"/>
</dbReference>